<dbReference type="AlphaFoldDB" id="A0A0N0LT09"/>
<proteinExistence type="predicted"/>
<organism evidence="1 2">
    <name type="scientific">Helicobacter pullorum</name>
    <dbReference type="NCBI Taxonomy" id="35818"/>
    <lineage>
        <taxon>Bacteria</taxon>
        <taxon>Pseudomonadati</taxon>
        <taxon>Campylobacterota</taxon>
        <taxon>Epsilonproteobacteria</taxon>
        <taxon>Campylobacterales</taxon>
        <taxon>Helicobacteraceae</taxon>
        <taxon>Helicobacter</taxon>
    </lineage>
</organism>
<evidence type="ECO:0000313" key="2">
    <source>
        <dbReference type="Proteomes" id="UP000037997"/>
    </source>
</evidence>
<gene>
    <name evidence="1" type="ORF">HPU229334_00590</name>
</gene>
<protein>
    <submittedName>
        <fullName evidence="1">Uncharacterized protein</fullName>
    </submittedName>
</protein>
<dbReference type="EMBL" id="JNOC01000111">
    <property type="protein sequence ID" value="KPH54669.1"/>
    <property type="molecule type" value="Genomic_DNA"/>
</dbReference>
<sequence length="65" mass="7638">MRISELIKELEKVKEMRGDLLVAAFTDENYYINLHLEVVNNTNTNLKNSFDEVVIINEPYFLGIY</sequence>
<name>A0A0N0LT09_9HELI</name>
<dbReference type="PATRIC" id="fig|35818.11.peg.116"/>
<accession>A0A0N0LT09</accession>
<reference evidence="1 2" key="1">
    <citation type="submission" date="2014-06" db="EMBL/GenBank/DDBJ databases">
        <title>Helicobacter pullorum isolates in fresh chicken meat - phenotypic and genotypic features.</title>
        <authorList>
            <person name="Borges V."/>
            <person name="Santos A."/>
            <person name="Correia C.B."/>
            <person name="Saraiva M."/>
            <person name="Menard A."/>
            <person name="Vieira L."/>
            <person name="Sampaio D.A."/>
            <person name="Gomes J.P."/>
            <person name="Oleastro M."/>
        </authorList>
    </citation>
    <scope>NUCLEOTIDE SEQUENCE [LARGE SCALE GENOMIC DNA]</scope>
    <source>
        <strain evidence="1 2">229334/12</strain>
    </source>
</reference>
<dbReference type="Proteomes" id="UP000037997">
    <property type="component" value="Unassembled WGS sequence"/>
</dbReference>
<evidence type="ECO:0000313" key="1">
    <source>
        <dbReference type="EMBL" id="KPH54669.1"/>
    </source>
</evidence>
<comment type="caution">
    <text evidence="1">The sequence shown here is derived from an EMBL/GenBank/DDBJ whole genome shotgun (WGS) entry which is preliminary data.</text>
</comment>
<dbReference type="RefSeq" id="WP_054198738.1">
    <property type="nucleotide sequence ID" value="NZ_JNOC01000111.1"/>
</dbReference>